<keyword evidence="3" id="KW-1185">Reference proteome</keyword>
<proteinExistence type="predicted"/>
<reference evidence="2 3" key="1">
    <citation type="submission" date="2016-09" db="EMBL/GenBank/DDBJ databases">
        <title>Couchioplanes caeruleus draft genome sequence.</title>
        <authorList>
            <person name="Sheehan J."/>
            <person name="Caffrey P."/>
        </authorList>
    </citation>
    <scope>NUCLEOTIDE SEQUENCE [LARGE SCALE GENOMIC DNA]</scope>
    <source>
        <strain evidence="2 3">DSM 43634</strain>
    </source>
</reference>
<protein>
    <submittedName>
        <fullName evidence="2">Uncharacterized protein</fullName>
    </submittedName>
</protein>
<dbReference type="EMBL" id="MEIA01000067">
    <property type="protein sequence ID" value="OJF15142.1"/>
    <property type="molecule type" value="Genomic_DNA"/>
</dbReference>
<name>A0A1K0GRT4_9ACTN</name>
<evidence type="ECO:0000313" key="3">
    <source>
        <dbReference type="Proteomes" id="UP000182486"/>
    </source>
</evidence>
<organism evidence="2 3">
    <name type="scientific">Couchioplanes caeruleus subsp. caeruleus</name>
    <dbReference type="NCBI Taxonomy" id="56427"/>
    <lineage>
        <taxon>Bacteria</taxon>
        <taxon>Bacillati</taxon>
        <taxon>Actinomycetota</taxon>
        <taxon>Actinomycetes</taxon>
        <taxon>Micromonosporales</taxon>
        <taxon>Micromonosporaceae</taxon>
        <taxon>Couchioplanes</taxon>
    </lineage>
</organism>
<feature type="region of interest" description="Disordered" evidence="1">
    <location>
        <begin position="68"/>
        <end position="89"/>
    </location>
</feature>
<dbReference type="Proteomes" id="UP000182486">
    <property type="component" value="Unassembled WGS sequence"/>
</dbReference>
<comment type="caution">
    <text evidence="2">The sequence shown here is derived from an EMBL/GenBank/DDBJ whole genome shotgun (WGS) entry which is preliminary data.</text>
</comment>
<dbReference type="AlphaFoldDB" id="A0A1K0GRT4"/>
<gene>
    <name evidence="2" type="ORF">BG844_06050</name>
</gene>
<evidence type="ECO:0000256" key="1">
    <source>
        <dbReference type="SAM" id="MobiDB-lite"/>
    </source>
</evidence>
<accession>A0A1K0GRT4</accession>
<evidence type="ECO:0000313" key="2">
    <source>
        <dbReference type="EMBL" id="OJF15142.1"/>
    </source>
</evidence>
<sequence length="89" mass="9124">MGFKVSDASILESKVGTGGLESFVEGPVVGGELADALLESGVLDGDPMDGLLGPFGLQVADLTEKFTDPGPLLHSARLGPRTGGSRRTR</sequence>